<dbReference type="RefSeq" id="WP_335735762.1">
    <property type="nucleotide sequence ID" value="NZ_JALAAR010000006.1"/>
</dbReference>
<gene>
    <name evidence="4" type="ORF">MN202_08930</name>
</gene>
<evidence type="ECO:0000259" key="3">
    <source>
        <dbReference type="PROSITE" id="PS50914"/>
    </source>
</evidence>
<protein>
    <submittedName>
        <fullName evidence="4">BON domain-containing protein</fullName>
    </submittedName>
</protein>
<dbReference type="EMBL" id="JALAAR010000006">
    <property type="protein sequence ID" value="MEH8017355.1"/>
    <property type="molecule type" value="Genomic_DNA"/>
</dbReference>
<keyword evidence="2" id="KW-0732">Signal</keyword>
<dbReference type="Gene3D" id="3.30.1340.30">
    <property type="match status" value="1"/>
</dbReference>
<dbReference type="InterPro" id="IPR051686">
    <property type="entry name" value="Lipoprotein_DolP"/>
</dbReference>
<dbReference type="InterPro" id="IPR007055">
    <property type="entry name" value="BON_dom"/>
</dbReference>
<dbReference type="Proteomes" id="UP001375382">
    <property type="component" value="Unassembled WGS sequence"/>
</dbReference>
<proteinExistence type="predicted"/>
<reference evidence="4 5" key="1">
    <citation type="journal article" date="2023" name="Ecotoxicol. Environ. Saf.">
        <title>Mercury remediation potential of mercury-resistant strain Rheinheimera metallidurans sp. nov. isolated from a municipal waste dumping site.</title>
        <authorList>
            <person name="Yadav V."/>
            <person name="Manjhi A."/>
            <person name="Vadakedath N."/>
        </authorList>
    </citation>
    <scope>NUCLEOTIDE SEQUENCE [LARGE SCALE GENOMIC DNA]</scope>
    <source>
        <strain evidence="4 5">E-49</strain>
    </source>
</reference>
<comment type="caution">
    <text evidence="4">The sequence shown here is derived from an EMBL/GenBank/DDBJ whole genome shotgun (WGS) entry which is preliminary data.</text>
</comment>
<feature type="region of interest" description="Disordered" evidence="1">
    <location>
        <begin position="26"/>
        <end position="50"/>
    </location>
</feature>
<name>A0ABU8C608_9GAMM</name>
<feature type="domain" description="BON" evidence="3">
    <location>
        <begin position="42"/>
        <end position="110"/>
    </location>
</feature>
<organism evidence="4 5">
    <name type="scientific">Rheinheimera muenzenbergensis</name>
    <dbReference type="NCBI Taxonomy" id="1193628"/>
    <lineage>
        <taxon>Bacteria</taxon>
        <taxon>Pseudomonadati</taxon>
        <taxon>Pseudomonadota</taxon>
        <taxon>Gammaproteobacteria</taxon>
        <taxon>Chromatiales</taxon>
        <taxon>Chromatiaceae</taxon>
        <taxon>Rheinheimera</taxon>
    </lineage>
</organism>
<dbReference type="Pfam" id="PF04972">
    <property type="entry name" value="BON"/>
    <property type="match status" value="1"/>
</dbReference>
<feature type="signal peptide" evidence="2">
    <location>
        <begin position="1"/>
        <end position="18"/>
    </location>
</feature>
<evidence type="ECO:0000256" key="1">
    <source>
        <dbReference type="SAM" id="MobiDB-lite"/>
    </source>
</evidence>
<dbReference type="PANTHER" id="PTHR34606">
    <property type="entry name" value="BON DOMAIN-CONTAINING PROTEIN"/>
    <property type="match status" value="1"/>
</dbReference>
<sequence length="115" mass="12339">MKRYYSLSSLLIALPLLALTSCDNMSAPKSQSTALSQNIPQDDTSLNRSVSDALQRDSLYARGDITVASQRGQVRLSGSVASIQDKNRATEIANKVEGVTKVSNNLEIVTPAKAN</sequence>
<keyword evidence="5" id="KW-1185">Reference proteome</keyword>
<dbReference type="PROSITE" id="PS50914">
    <property type="entry name" value="BON"/>
    <property type="match status" value="1"/>
</dbReference>
<evidence type="ECO:0000313" key="4">
    <source>
        <dbReference type="EMBL" id="MEH8017355.1"/>
    </source>
</evidence>
<feature type="chain" id="PRO_5046434464" evidence="2">
    <location>
        <begin position="19"/>
        <end position="115"/>
    </location>
</feature>
<evidence type="ECO:0000256" key="2">
    <source>
        <dbReference type="SAM" id="SignalP"/>
    </source>
</evidence>
<dbReference type="PANTHER" id="PTHR34606:SF15">
    <property type="entry name" value="BON DOMAIN-CONTAINING PROTEIN"/>
    <property type="match status" value="1"/>
</dbReference>
<accession>A0ABU8C608</accession>
<evidence type="ECO:0000313" key="5">
    <source>
        <dbReference type="Proteomes" id="UP001375382"/>
    </source>
</evidence>
<dbReference type="PROSITE" id="PS51257">
    <property type="entry name" value="PROKAR_LIPOPROTEIN"/>
    <property type="match status" value="1"/>
</dbReference>